<gene>
    <name evidence="1" type="ORF">AWC38_SpisGene10030</name>
</gene>
<evidence type="ECO:0000313" key="2">
    <source>
        <dbReference type="Proteomes" id="UP000225706"/>
    </source>
</evidence>
<proteinExistence type="predicted"/>
<reference evidence="2" key="1">
    <citation type="journal article" date="2017" name="bioRxiv">
        <title>Comparative analysis of the genomes of Stylophora pistillata and Acropora digitifera provides evidence for extensive differences between species of corals.</title>
        <authorList>
            <person name="Voolstra C.R."/>
            <person name="Li Y."/>
            <person name="Liew Y.J."/>
            <person name="Baumgarten S."/>
            <person name="Zoccola D."/>
            <person name="Flot J.-F."/>
            <person name="Tambutte S."/>
            <person name="Allemand D."/>
            <person name="Aranda M."/>
        </authorList>
    </citation>
    <scope>NUCLEOTIDE SEQUENCE [LARGE SCALE GENOMIC DNA]</scope>
</reference>
<dbReference type="AlphaFoldDB" id="A0A2B4S635"/>
<dbReference type="Proteomes" id="UP000225706">
    <property type="component" value="Unassembled WGS sequence"/>
</dbReference>
<dbReference type="OrthoDB" id="5965088at2759"/>
<accession>A0A2B4S635</accession>
<protein>
    <submittedName>
        <fullName evidence="1">Uncharacterized protein</fullName>
    </submittedName>
</protein>
<evidence type="ECO:0000313" key="1">
    <source>
        <dbReference type="EMBL" id="PFX25361.1"/>
    </source>
</evidence>
<keyword evidence="2" id="KW-1185">Reference proteome</keyword>
<name>A0A2B4S635_STYPI</name>
<sequence>MCKTQLYQEASTVCTCLLHEDKPLTMKELNKARVYNFDFKYGQQSSWDFTDELAAIDLSMMQSPKVNRHRHRRIKRRKYPKNRFVPSLETINENELFESQLDHLDKITKDLISIHEERALNCGVQPVIEEGRRHHKKRHSRRTSGYIQREHVRFY</sequence>
<dbReference type="EMBL" id="LSMT01000153">
    <property type="protein sequence ID" value="PFX25361.1"/>
    <property type="molecule type" value="Genomic_DNA"/>
</dbReference>
<comment type="caution">
    <text evidence="1">The sequence shown here is derived from an EMBL/GenBank/DDBJ whole genome shotgun (WGS) entry which is preliminary data.</text>
</comment>
<organism evidence="1 2">
    <name type="scientific">Stylophora pistillata</name>
    <name type="common">Smooth cauliflower coral</name>
    <dbReference type="NCBI Taxonomy" id="50429"/>
    <lineage>
        <taxon>Eukaryota</taxon>
        <taxon>Metazoa</taxon>
        <taxon>Cnidaria</taxon>
        <taxon>Anthozoa</taxon>
        <taxon>Hexacorallia</taxon>
        <taxon>Scleractinia</taxon>
        <taxon>Astrocoeniina</taxon>
        <taxon>Pocilloporidae</taxon>
        <taxon>Stylophora</taxon>
    </lineage>
</organism>